<gene>
    <name evidence="1" type="ORF">ASU33_11300</name>
</gene>
<keyword evidence="2" id="KW-1185">Reference proteome</keyword>
<comment type="caution">
    <text evidence="1">The sequence shown here is derived from an EMBL/GenBank/DDBJ whole genome shotgun (WGS) entry which is preliminary data.</text>
</comment>
<proteinExistence type="predicted"/>
<dbReference type="EMBL" id="LNAL01000006">
    <property type="protein sequence ID" value="KUG08719.1"/>
    <property type="molecule type" value="Genomic_DNA"/>
</dbReference>
<protein>
    <submittedName>
        <fullName evidence="1">Uncharacterized protein</fullName>
    </submittedName>
</protein>
<sequence>MPWLAGCGGPDVKVPQYIVTNATAKHKRIPGTHVYLALPQGYQPQLQQHMLWKSEREFVQVVELPDSSFADYVANIKQELSKAEGLSLQDLQQTTFNGLPAIFLKQPYRGGLGLESVLLAYGDSSHVTLVLGVYSRLDGKARERVQQALLTAYANPQVPVSPFEDLGFKVNQLDTNYQLLARDGIWAVYSPKGQPLADSYAPLFRVALLPPMPNQTAVQDAGLALIRVYRQEADVQNVQEANTEMNGFFAYENVLTYGYGGREGKALVLLISTPQGLLAFDGRAYADPYDRLKEFVRIAKAIRITAQPSV</sequence>
<name>A0A9X0L5H0_SOLP1</name>
<dbReference type="AlphaFoldDB" id="A0A9X0L5H0"/>
<evidence type="ECO:0000313" key="2">
    <source>
        <dbReference type="Proteomes" id="UP000054223"/>
    </source>
</evidence>
<dbReference type="Proteomes" id="UP000054223">
    <property type="component" value="Unassembled WGS sequence"/>
</dbReference>
<evidence type="ECO:0000313" key="1">
    <source>
        <dbReference type="EMBL" id="KUG08719.1"/>
    </source>
</evidence>
<organism evidence="1 2">
    <name type="scientific">Solirubrum puertoriconensis</name>
    <dbReference type="NCBI Taxonomy" id="1751427"/>
    <lineage>
        <taxon>Bacteria</taxon>
        <taxon>Pseudomonadati</taxon>
        <taxon>Bacteroidota</taxon>
        <taxon>Cytophagia</taxon>
        <taxon>Cytophagales</taxon>
    </lineage>
</organism>
<reference evidence="1 2" key="1">
    <citation type="submission" date="2015-11" db="EMBL/GenBank/DDBJ databases">
        <title>Solirubrum puertoriconensis gen. nov. an environmental bacteria isolated in Puerto Rico.</title>
        <authorList>
            <person name="Cuebas-Irizarry M.F."/>
            <person name="Montalvo-Rodriguez R."/>
        </authorList>
    </citation>
    <scope>NUCLEOTIDE SEQUENCE [LARGE SCALE GENOMIC DNA]</scope>
    <source>
        <strain evidence="1 2">MC1A</strain>
    </source>
</reference>
<accession>A0A9X0L5H0</accession>